<gene>
    <name evidence="2" type="ORF">E1301_Tti000709</name>
</gene>
<organism evidence="2 3">
    <name type="scientific">Triplophysa tibetana</name>
    <dbReference type="NCBI Taxonomy" id="1572043"/>
    <lineage>
        <taxon>Eukaryota</taxon>
        <taxon>Metazoa</taxon>
        <taxon>Chordata</taxon>
        <taxon>Craniata</taxon>
        <taxon>Vertebrata</taxon>
        <taxon>Euteleostomi</taxon>
        <taxon>Actinopterygii</taxon>
        <taxon>Neopterygii</taxon>
        <taxon>Teleostei</taxon>
        <taxon>Ostariophysi</taxon>
        <taxon>Cypriniformes</taxon>
        <taxon>Nemacheilidae</taxon>
        <taxon>Triplophysa</taxon>
    </lineage>
</organism>
<dbReference type="EMBL" id="SOYY01000022">
    <property type="protein sequence ID" value="KAA0704976.1"/>
    <property type="molecule type" value="Genomic_DNA"/>
</dbReference>
<proteinExistence type="predicted"/>
<evidence type="ECO:0000313" key="2">
    <source>
        <dbReference type="EMBL" id="KAA0704976.1"/>
    </source>
</evidence>
<protein>
    <submittedName>
        <fullName evidence="2">Uncharacterized protein</fullName>
    </submittedName>
</protein>
<evidence type="ECO:0000256" key="1">
    <source>
        <dbReference type="SAM" id="MobiDB-lite"/>
    </source>
</evidence>
<feature type="region of interest" description="Disordered" evidence="1">
    <location>
        <begin position="61"/>
        <end position="86"/>
    </location>
</feature>
<keyword evidence="3" id="KW-1185">Reference proteome</keyword>
<name>A0A5A9N7M5_9TELE</name>
<reference evidence="2 3" key="1">
    <citation type="journal article" date="2019" name="Mol. Ecol. Resour.">
        <title>Chromosome-level genome assembly of Triplophysa tibetana, a fish adapted to the harsh high-altitude environment of the Tibetan Plateau.</title>
        <authorList>
            <person name="Yang X."/>
            <person name="Liu H."/>
            <person name="Ma Z."/>
            <person name="Zou Y."/>
            <person name="Zou M."/>
            <person name="Mao Y."/>
            <person name="Li X."/>
            <person name="Wang H."/>
            <person name="Chen T."/>
            <person name="Wang W."/>
            <person name="Yang R."/>
        </authorList>
    </citation>
    <scope>NUCLEOTIDE SEQUENCE [LARGE SCALE GENOMIC DNA]</scope>
    <source>
        <strain evidence="2">TTIB1903HZAU</strain>
        <tissue evidence="2">Muscle</tissue>
    </source>
</reference>
<accession>A0A5A9N7M5</accession>
<sequence length="104" mass="11200">MGRGKTRGEIMVNEAWDVNLVALLYSPVSPAGLFGSAVDGFTLRFTEVIAVNAALSPEESPFADAGRLKSQTQQQRPKAVHTPVQPRAELISSTPFPITMGVFQ</sequence>
<comment type="caution">
    <text evidence="2">The sequence shown here is derived from an EMBL/GenBank/DDBJ whole genome shotgun (WGS) entry which is preliminary data.</text>
</comment>
<dbReference type="Proteomes" id="UP000324632">
    <property type="component" value="Chromosome 22"/>
</dbReference>
<dbReference type="AlphaFoldDB" id="A0A5A9N7M5"/>
<evidence type="ECO:0000313" key="3">
    <source>
        <dbReference type="Proteomes" id="UP000324632"/>
    </source>
</evidence>